<dbReference type="EMBL" id="SNWI01000008">
    <property type="protein sequence ID" value="TDN98402.1"/>
    <property type="molecule type" value="Genomic_DNA"/>
</dbReference>
<evidence type="ECO:0000259" key="7">
    <source>
        <dbReference type="Pfam" id="PF14322"/>
    </source>
</evidence>
<dbReference type="InterPro" id="IPR012944">
    <property type="entry name" value="SusD_RagB_dom"/>
</dbReference>
<evidence type="ECO:0000256" key="2">
    <source>
        <dbReference type="ARBA" id="ARBA00006275"/>
    </source>
</evidence>
<proteinExistence type="inferred from homology"/>
<sequence length="491" mass="55624">MKYMNKYIVLLLGVLMLTSCEDWLHVVQEGTIPTEDIDYTDSSQMYAPVSGVYANARRKLAQWEIWPLLNVRNDEVTKGGGSVADQGTYLDIENFNYDAVKGFWALNNTWNAYYQIVIGTYNNIELLNRFREHLTTDDQLVLADQYEAEIVFHRALAYYMISNLWGDVPLIDAEDVNFAFPYRSSQAKVRAAIHEDLDFCITHLPESQPVNKGAVTKYTAMTLKAKVALLEGNYELVKTLTDEIIANGGYRLYEDYYNLFKIPGKLCSESIYELQFTDFGNGSGDQVYGGAWFQHQGPRNNKAPISGWGFMLLEPEFIQFMKDRGETKRWDVAVLESDAVTPAGDNINLFQPDYMDIKAHYNGKAYVPKSQITEGRNDYGSNNNIRILRYADVLLMNAEAKVRVGGDAATPFNEVRLRAGLEPISNPTIEDILDERRAEFSVEWGERFNDLVRTGKAADVLPGFVAGKHEFLPIPTSQEDLNPNLLAPVQE</sequence>
<protein>
    <submittedName>
        <fullName evidence="8">Putative outer membrane starch-binding protein</fullName>
    </submittedName>
</protein>
<dbReference type="GO" id="GO:0009279">
    <property type="term" value="C:cell outer membrane"/>
    <property type="evidence" value="ECO:0007669"/>
    <property type="project" value="UniProtKB-SubCell"/>
</dbReference>
<dbReference type="Pfam" id="PF07980">
    <property type="entry name" value="SusD_RagB"/>
    <property type="match status" value="1"/>
</dbReference>
<dbReference type="PROSITE" id="PS51257">
    <property type="entry name" value="PROKAR_LIPOPROTEIN"/>
    <property type="match status" value="1"/>
</dbReference>
<evidence type="ECO:0000313" key="9">
    <source>
        <dbReference type="Proteomes" id="UP000294848"/>
    </source>
</evidence>
<dbReference type="OrthoDB" id="617686at2"/>
<keyword evidence="3" id="KW-0732">Signal</keyword>
<evidence type="ECO:0000256" key="4">
    <source>
        <dbReference type="ARBA" id="ARBA00023136"/>
    </source>
</evidence>
<dbReference type="Gene3D" id="1.25.40.390">
    <property type="match status" value="1"/>
</dbReference>
<keyword evidence="4" id="KW-0472">Membrane</keyword>
<evidence type="ECO:0000256" key="1">
    <source>
        <dbReference type="ARBA" id="ARBA00004442"/>
    </source>
</evidence>
<evidence type="ECO:0000256" key="5">
    <source>
        <dbReference type="ARBA" id="ARBA00023237"/>
    </source>
</evidence>
<keyword evidence="5" id="KW-0998">Cell outer membrane</keyword>
<evidence type="ECO:0000313" key="8">
    <source>
        <dbReference type="EMBL" id="TDN98402.1"/>
    </source>
</evidence>
<accession>A0A4R6GSM7</accession>
<dbReference type="Proteomes" id="UP000294848">
    <property type="component" value="Unassembled WGS sequence"/>
</dbReference>
<feature type="domain" description="SusD-like N-terminal" evidence="7">
    <location>
        <begin position="106"/>
        <end position="229"/>
    </location>
</feature>
<evidence type="ECO:0000259" key="6">
    <source>
        <dbReference type="Pfam" id="PF07980"/>
    </source>
</evidence>
<feature type="domain" description="RagB/SusD" evidence="6">
    <location>
        <begin position="352"/>
        <end position="455"/>
    </location>
</feature>
<dbReference type="Pfam" id="PF14322">
    <property type="entry name" value="SusD-like_3"/>
    <property type="match status" value="1"/>
</dbReference>
<gene>
    <name evidence="8" type="ORF">DET52_108190</name>
</gene>
<organism evidence="8 9">
    <name type="scientific">Sunxiuqinia elliptica</name>
    <dbReference type="NCBI Taxonomy" id="655355"/>
    <lineage>
        <taxon>Bacteria</taxon>
        <taxon>Pseudomonadati</taxon>
        <taxon>Bacteroidota</taxon>
        <taxon>Bacteroidia</taxon>
        <taxon>Marinilabiliales</taxon>
        <taxon>Prolixibacteraceae</taxon>
        <taxon>Sunxiuqinia</taxon>
    </lineage>
</organism>
<dbReference type="InterPro" id="IPR011990">
    <property type="entry name" value="TPR-like_helical_dom_sf"/>
</dbReference>
<comment type="subcellular location">
    <subcellularLocation>
        <location evidence="1">Cell outer membrane</location>
    </subcellularLocation>
</comment>
<dbReference type="InterPro" id="IPR033985">
    <property type="entry name" value="SusD-like_N"/>
</dbReference>
<dbReference type="RefSeq" id="WP_133466189.1">
    <property type="nucleotide sequence ID" value="NZ_SNWI01000008.1"/>
</dbReference>
<dbReference type="SUPFAM" id="SSF48452">
    <property type="entry name" value="TPR-like"/>
    <property type="match status" value="1"/>
</dbReference>
<dbReference type="AlphaFoldDB" id="A0A4R6GSM7"/>
<reference evidence="8 9" key="1">
    <citation type="submission" date="2019-03" db="EMBL/GenBank/DDBJ databases">
        <title>Freshwater and sediment microbial communities from various areas in North America, analyzing microbe dynamics in response to fracking.</title>
        <authorList>
            <person name="Lamendella R."/>
        </authorList>
    </citation>
    <scope>NUCLEOTIDE SEQUENCE [LARGE SCALE GENOMIC DNA]</scope>
    <source>
        <strain evidence="8 9">114D</strain>
    </source>
</reference>
<evidence type="ECO:0000256" key="3">
    <source>
        <dbReference type="ARBA" id="ARBA00022729"/>
    </source>
</evidence>
<comment type="similarity">
    <text evidence="2">Belongs to the SusD family.</text>
</comment>
<comment type="caution">
    <text evidence="8">The sequence shown here is derived from an EMBL/GenBank/DDBJ whole genome shotgun (WGS) entry which is preliminary data.</text>
</comment>
<name>A0A4R6GSM7_9BACT</name>